<keyword evidence="9" id="KW-0357">Heparan sulfate</keyword>
<dbReference type="Pfam" id="PF00054">
    <property type="entry name" value="Laminin_G_1"/>
    <property type="match status" value="2"/>
</dbReference>
<keyword evidence="5" id="KW-0654">Proteoglycan</keyword>
<feature type="domain" description="Laminin G" evidence="14">
    <location>
        <begin position="1082"/>
        <end position="1258"/>
    </location>
</feature>
<dbReference type="InterPro" id="IPR013320">
    <property type="entry name" value="ConA-like_dom_sf"/>
</dbReference>
<feature type="disulfide bond" evidence="11">
    <location>
        <begin position="783"/>
        <end position="792"/>
    </location>
</feature>
<dbReference type="PROSITE" id="PS50025">
    <property type="entry name" value="LAM_G_DOMAIN"/>
    <property type="match status" value="3"/>
</dbReference>
<keyword evidence="2 11" id="KW-0245">EGF-like domain</keyword>
<dbReference type="GO" id="GO:0005604">
    <property type="term" value="C:basement membrane"/>
    <property type="evidence" value="ECO:0007669"/>
    <property type="project" value="UniProtKB-ARBA"/>
</dbReference>
<dbReference type="GO" id="GO:0061024">
    <property type="term" value="P:membrane organization"/>
    <property type="evidence" value="ECO:0007669"/>
    <property type="project" value="UniProtKB-ARBA"/>
</dbReference>
<proteinExistence type="predicted"/>
<dbReference type="PROSITE" id="PS51465">
    <property type="entry name" value="KAZAL_2"/>
    <property type="match status" value="2"/>
</dbReference>
<dbReference type="InterPro" id="IPR002350">
    <property type="entry name" value="Kazal_dom"/>
</dbReference>
<dbReference type="SMART" id="SM00179">
    <property type="entry name" value="EGF_CA"/>
    <property type="match status" value="3"/>
</dbReference>
<dbReference type="GO" id="GO:0043113">
    <property type="term" value="P:receptor clustering"/>
    <property type="evidence" value="ECO:0007669"/>
    <property type="project" value="UniProtKB-ARBA"/>
</dbReference>
<feature type="domain" description="Laminin EGF-like" evidence="16">
    <location>
        <begin position="189"/>
        <end position="241"/>
    </location>
</feature>
<evidence type="ECO:0000256" key="9">
    <source>
        <dbReference type="ARBA" id="ARBA00023207"/>
    </source>
</evidence>
<dbReference type="GO" id="GO:0048056">
    <property type="term" value="P:R3/R4 cell differentiation"/>
    <property type="evidence" value="ECO:0007669"/>
    <property type="project" value="UniProtKB-ARBA"/>
</dbReference>
<dbReference type="SMART" id="SM00280">
    <property type="entry name" value="KAZAL"/>
    <property type="match status" value="2"/>
</dbReference>
<dbReference type="SUPFAM" id="SSF49899">
    <property type="entry name" value="Concanavalin A-like lectins/glucanases"/>
    <property type="match status" value="3"/>
</dbReference>
<feature type="domain" description="EGF-like" evidence="15">
    <location>
        <begin position="756"/>
        <end position="793"/>
    </location>
</feature>
<evidence type="ECO:0000256" key="3">
    <source>
        <dbReference type="ARBA" id="ARBA00022729"/>
    </source>
</evidence>
<dbReference type="SMART" id="SM00181">
    <property type="entry name" value="EGF"/>
    <property type="match status" value="4"/>
</dbReference>
<evidence type="ECO:0000259" key="16">
    <source>
        <dbReference type="PROSITE" id="PS50027"/>
    </source>
</evidence>
<feature type="domain" description="EGF-like" evidence="15">
    <location>
        <begin position="510"/>
        <end position="547"/>
    </location>
</feature>
<dbReference type="InterPro" id="IPR002049">
    <property type="entry name" value="LE_dom"/>
</dbReference>
<dbReference type="AlphaFoldDB" id="A0AAN9TD58"/>
<feature type="domain" description="Kazal-like" evidence="17">
    <location>
        <begin position="321"/>
        <end position="372"/>
    </location>
</feature>
<evidence type="ECO:0000256" key="5">
    <source>
        <dbReference type="ARBA" id="ARBA00022974"/>
    </source>
</evidence>
<keyword evidence="4" id="KW-0677">Repeat</keyword>
<evidence type="ECO:0000256" key="10">
    <source>
        <dbReference type="ARBA" id="ARBA00034103"/>
    </source>
</evidence>
<feature type="domain" description="Laminin G" evidence="14">
    <location>
        <begin position="803"/>
        <end position="981"/>
    </location>
</feature>
<dbReference type="PANTHER" id="PTHR15036">
    <property type="entry name" value="PIKACHURIN-LIKE PROTEIN"/>
    <property type="match status" value="1"/>
</dbReference>
<dbReference type="GO" id="GO:0005911">
    <property type="term" value="C:cell-cell junction"/>
    <property type="evidence" value="ECO:0007669"/>
    <property type="project" value="UniProtKB-ARBA"/>
</dbReference>
<evidence type="ECO:0000256" key="2">
    <source>
        <dbReference type="ARBA" id="ARBA00022536"/>
    </source>
</evidence>
<dbReference type="EMBL" id="JBBCAQ010000034">
    <property type="protein sequence ID" value="KAK7579954.1"/>
    <property type="molecule type" value="Genomic_DNA"/>
</dbReference>
<feature type="domain" description="Kazal-like" evidence="17">
    <location>
        <begin position="55"/>
        <end position="103"/>
    </location>
</feature>
<feature type="domain" description="Laminin G" evidence="14">
    <location>
        <begin position="555"/>
        <end position="733"/>
    </location>
</feature>
<evidence type="ECO:0000313" key="19">
    <source>
        <dbReference type="Proteomes" id="UP001367676"/>
    </source>
</evidence>
<dbReference type="InterPro" id="IPR050372">
    <property type="entry name" value="Neurexin-related_CASP"/>
</dbReference>
<dbReference type="Proteomes" id="UP001367676">
    <property type="component" value="Unassembled WGS sequence"/>
</dbReference>
<dbReference type="Pfam" id="PF07648">
    <property type="entry name" value="Kazal_2"/>
    <property type="match status" value="2"/>
</dbReference>
<feature type="domain" description="EGF-like" evidence="15">
    <location>
        <begin position="977"/>
        <end position="1014"/>
    </location>
</feature>
<dbReference type="FunFam" id="2.10.25.10:FF:000140">
    <property type="entry name" value="Transmembrane agrin"/>
    <property type="match status" value="1"/>
</dbReference>
<dbReference type="GO" id="GO:0005509">
    <property type="term" value="F:calcium ion binding"/>
    <property type="evidence" value="ECO:0007669"/>
    <property type="project" value="InterPro"/>
</dbReference>
<dbReference type="GO" id="GO:0040008">
    <property type="term" value="P:regulation of growth"/>
    <property type="evidence" value="ECO:0007669"/>
    <property type="project" value="UniProtKB-ARBA"/>
</dbReference>
<dbReference type="FunFam" id="2.10.25.10:FF:000134">
    <property type="entry name" value="Transmembrane agrin"/>
    <property type="match status" value="1"/>
</dbReference>
<evidence type="ECO:0000256" key="1">
    <source>
        <dbReference type="ARBA" id="ARBA00004401"/>
    </source>
</evidence>
<gene>
    <name evidence="18" type="ORF">V9T40_000583</name>
</gene>
<keyword evidence="19" id="KW-1185">Reference proteome</keyword>
<dbReference type="Pfam" id="PF00008">
    <property type="entry name" value="EGF"/>
    <property type="match status" value="2"/>
</dbReference>
<dbReference type="GO" id="GO:0050769">
    <property type="term" value="P:positive regulation of neurogenesis"/>
    <property type="evidence" value="ECO:0007669"/>
    <property type="project" value="UniProtKB-ARBA"/>
</dbReference>
<dbReference type="CDD" id="cd00104">
    <property type="entry name" value="KAZAL_FS"/>
    <property type="match status" value="1"/>
</dbReference>
<evidence type="ECO:0000256" key="11">
    <source>
        <dbReference type="PROSITE-ProRule" id="PRU00076"/>
    </source>
</evidence>
<evidence type="ECO:0008006" key="20">
    <source>
        <dbReference type="Google" id="ProtNLM"/>
    </source>
</evidence>
<dbReference type="SMART" id="SM00282">
    <property type="entry name" value="LamG"/>
    <property type="match status" value="3"/>
</dbReference>
<dbReference type="GO" id="GO:0005886">
    <property type="term" value="C:plasma membrane"/>
    <property type="evidence" value="ECO:0007669"/>
    <property type="project" value="UniProtKB-SubCell"/>
</dbReference>
<dbReference type="PANTHER" id="PTHR15036:SF85">
    <property type="entry name" value="SP2353, ISOFORM A"/>
    <property type="match status" value="1"/>
</dbReference>
<feature type="disulfide bond" evidence="13">
    <location>
        <begin position="189"/>
        <end position="201"/>
    </location>
</feature>
<dbReference type="PROSITE" id="PS50026">
    <property type="entry name" value="EGF_3"/>
    <property type="match status" value="3"/>
</dbReference>
<dbReference type="GO" id="GO:0045202">
    <property type="term" value="C:synapse"/>
    <property type="evidence" value="ECO:0007669"/>
    <property type="project" value="UniProtKB-SubCell"/>
</dbReference>
<evidence type="ECO:0000256" key="4">
    <source>
        <dbReference type="ARBA" id="ARBA00022737"/>
    </source>
</evidence>
<dbReference type="Gene3D" id="2.60.120.200">
    <property type="match status" value="3"/>
</dbReference>
<dbReference type="GO" id="GO:0050808">
    <property type="term" value="P:synapse organization"/>
    <property type="evidence" value="ECO:0007669"/>
    <property type="project" value="UniProtKB-ARBA"/>
</dbReference>
<dbReference type="PROSITE" id="PS00022">
    <property type="entry name" value="EGF_1"/>
    <property type="match status" value="3"/>
</dbReference>
<evidence type="ECO:0000259" key="17">
    <source>
        <dbReference type="PROSITE" id="PS51465"/>
    </source>
</evidence>
<dbReference type="CDD" id="cd00054">
    <property type="entry name" value="EGF_CA"/>
    <property type="match status" value="3"/>
</dbReference>
<dbReference type="GO" id="GO:0120035">
    <property type="term" value="P:regulation of plasma membrane bounded cell projection organization"/>
    <property type="evidence" value="ECO:0007669"/>
    <property type="project" value="UniProtKB-ARBA"/>
</dbReference>
<feature type="disulfide bond" evidence="13">
    <location>
        <begin position="191"/>
        <end position="208"/>
    </location>
</feature>
<sequence>MVITPPLGSLNTADPLESNDRVVEVSSVRKEVCQDILCDFEGTCETGPDGLPRCACIFDCSLEPEKLVCGSDLQMYSSVCHMKMKSCQKQEEIRLRPIELCRGMEVKPCNGKTPIVDPITQQELDCGSGPNRKDCPLDSYCHHTSKFARCCPKDTGVYLKSCRDSWHGCCPDDKTPAQGPNHDGCPSVCNCNKLGSHSDSCDPATGQCHCKPGVGGLKCDRCEPGFWGLPKISSGHPGCLPCGCSLFGSVRDDCEQMTGRCVCKPEVQGPKCTVCTEINKVLGPNGCVSADASTPAPTSCDELSCYFNATCEIHEGIAKCVCHISCPLDYTGQSQAVCGNDGQTYSSECQLRLYACRYQKDIAVQALSACTDDYISGTDGPKLGAWTSINQYTEAEDIIAPMSKSTRHVVSESKSIYYTPRMSPKQSLNRNNGYYDLNEMNSGKVKDVYHVINEPTSATITALLGDTCSVNEDCLIENSSCVAGICVCKEMHSETSDRQSCAEGITSAIKQRGCASNPCAHNAQCKDRSNGEFQCICPPAFTGILCEISVIKHDIEIPAFSGQSFIQLKPLKAYQKFSVEIEFKSYTENGILLYSQQRVDGAGDFLSLALINGFVEFRYNLGNGPAILTSIQRLSVNSYHRIVAKRYQKDGILQVDGGESVAGQSEGTLKALDLNDSAFVGYVPISSNKIFENIGTSSGFIGCIRKLKIGRHTVKLKEKQDSIVEKTQDMKECAEMIKCENSTDSCTCFGGLCETDNNPCGSNPCQHGSICEPLLQGSYSCHCLPGHKGNSCEIFEPSADDLYIPHFNGLNSYIKFPCLENVRRGFSIEIWFLAEALNGVLLYNGQLLSRRGDFISVNLVNGHVQFRYDLGSGIANITTENKITLGDHWHSAKIHRFDRIGSIQLNNGSVTRGMSGASLNELNLELPLYVGGVPTLAEVNRESGVAERFHGAIQRILINGKPLQLLSGDHVNMVPFKRHTCASDQTCLNGGVCVPYLSNFICKCMPNFGGMHCQNYISPAENEENVGVRFNGDLFLLYRSNKQHANNANNSFDGGGFTIDDNHYGDLSDSGDEEMTENKNIDDDMFDESTDYEFFNDEKKSKKSVKYEFSIRTSQTSGLLLWSSRIRQSHRDYLAVALVDGFIEFSHNFGREQEMYSIKSKEMVSDGVWHNVWILHEKSTTQIRVDSNKPIKLHTEQIQKLHLTNGKIFIGGLPHLPTDFPSKYYSGFRGCLKKLMVDRRRVVLPQLSHNVSATIEYCEENDILV</sequence>
<evidence type="ECO:0000259" key="14">
    <source>
        <dbReference type="PROSITE" id="PS50025"/>
    </source>
</evidence>
<protein>
    <recommendedName>
        <fullName evidence="20">Agrin</fullName>
    </recommendedName>
</protein>
<dbReference type="FunFam" id="2.10.25.10:FF:000012">
    <property type="entry name" value="Delta-like protein"/>
    <property type="match status" value="1"/>
</dbReference>
<dbReference type="CDD" id="cd00110">
    <property type="entry name" value="LamG"/>
    <property type="match status" value="3"/>
</dbReference>
<dbReference type="Pfam" id="PF02210">
    <property type="entry name" value="Laminin_G_2"/>
    <property type="match status" value="1"/>
</dbReference>
<dbReference type="SUPFAM" id="SSF100895">
    <property type="entry name" value="Kazal-type serine protease inhibitors"/>
    <property type="match status" value="2"/>
</dbReference>
<dbReference type="PROSITE" id="PS50027">
    <property type="entry name" value="EGF_LAM_2"/>
    <property type="match status" value="1"/>
</dbReference>
<comment type="caution">
    <text evidence="18">The sequence shown here is derived from an EMBL/GenBank/DDBJ whole genome shotgun (WGS) entry which is preliminary data.</text>
</comment>
<accession>A0AAN9TD58</accession>
<evidence type="ECO:0000256" key="13">
    <source>
        <dbReference type="PROSITE-ProRule" id="PRU00460"/>
    </source>
</evidence>
<dbReference type="GO" id="GO:0007411">
    <property type="term" value="P:axon guidance"/>
    <property type="evidence" value="ECO:0007669"/>
    <property type="project" value="UniProtKB-ARBA"/>
</dbReference>
<keyword evidence="8" id="KW-0325">Glycoprotein</keyword>
<reference evidence="18 19" key="1">
    <citation type="submission" date="2024-03" db="EMBL/GenBank/DDBJ databases">
        <title>Adaptation during the transition from Ophiocordyceps entomopathogen to insect associate is accompanied by gene loss and intensified selection.</title>
        <authorList>
            <person name="Ward C.M."/>
            <person name="Onetto C.A."/>
            <person name="Borneman A.R."/>
        </authorList>
    </citation>
    <scope>NUCLEOTIDE SEQUENCE [LARGE SCALE GENOMIC DNA]</scope>
    <source>
        <strain evidence="18">AWRI1</strain>
        <tissue evidence="18">Single Adult Female</tissue>
    </source>
</reference>
<dbReference type="InterPro" id="IPR000742">
    <property type="entry name" value="EGF"/>
</dbReference>
<dbReference type="SUPFAM" id="SSF57196">
    <property type="entry name" value="EGF/Laminin"/>
    <property type="match status" value="3"/>
</dbReference>
<evidence type="ECO:0000313" key="18">
    <source>
        <dbReference type="EMBL" id="KAK7579954.1"/>
    </source>
</evidence>
<evidence type="ECO:0000256" key="12">
    <source>
        <dbReference type="PROSITE-ProRule" id="PRU00122"/>
    </source>
</evidence>
<dbReference type="FunFam" id="2.10.25.10:FF:000095">
    <property type="entry name" value="Notch, isoform B"/>
    <property type="match status" value="1"/>
</dbReference>
<keyword evidence="3" id="KW-0732">Signal</keyword>
<comment type="subcellular location">
    <subcellularLocation>
        <location evidence="1">Cell membrane</location>
        <topology evidence="1">Single-pass type II membrane protein</topology>
    </subcellularLocation>
    <subcellularLocation>
        <location evidence="10">Synapse</location>
    </subcellularLocation>
</comment>
<dbReference type="PRINTS" id="PR00011">
    <property type="entry name" value="EGFLAMININ"/>
</dbReference>
<dbReference type="InterPro" id="IPR001881">
    <property type="entry name" value="EGF-like_Ca-bd_dom"/>
</dbReference>
<dbReference type="GO" id="GO:0016318">
    <property type="term" value="P:ommatidial rotation"/>
    <property type="evidence" value="ECO:0007669"/>
    <property type="project" value="UniProtKB-ARBA"/>
</dbReference>
<evidence type="ECO:0000256" key="6">
    <source>
        <dbReference type="ARBA" id="ARBA00023018"/>
    </source>
</evidence>
<dbReference type="GO" id="GO:0005576">
    <property type="term" value="C:extracellular region"/>
    <property type="evidence" value="ECO:0007669"/>
    <property type="project" value="UniProtKB-ARBA"/>
</dbReference>
<organism evidence="18 19">
    <name type="scientific">Parthenolecanium corni</name>
    <dbReference type="NCBI Taxonomy" id="536013"/>
    <lineage>
        <taxon>Eukaryota</taxon>
        <taxon>Metazoa</taxon>
        <taxon>Ecdysozoa</taxon>
        <taxon>Arthropoda</taxon>
        <taxon>Hexapoda</taxon>
        <taxon>Insecta</taxon>
        <taxon>Pterygota</taxon>
        <taxon>Neoptera</taxon>
        <taxon>Paraneoptera</taxon>
        <taxon>Hemiptera</taxon>
        <taxon>Sternorrhyncha</taxon>
        <taxon>Coccoidea</taxon>
        <taxon>Coccidae</taxon>
        <taxon>Parthenolecanium</taxon>
    </lineage>
</organism>
<keyword evidence="6" id="KW-0770">Synapse</keyword>
<keyword evidence="7 11" id="KW-1015">Disulfide bond</keyword>
<feature type="disulfide bond" evidence="12">
    <location>
        <begin position="1231"/>
        <end position="1258"/>
    </location>
</feature>
<evidence type="ECO:0000256" key="7">
    <source>
        <dbReference type="ARBA" id="ARBA00023157"/>
    </source>
</evidence>
<dbReference type="Gene3D" id="2.10.25.10">
    <property type="entry name" value="Laminin"/>
    <property type="match status" value="5"/>
</dbReference>
<dbReference type="Gene3D" id="3.30.60.30">
    <property type="match status" value="2"/>
</dbReference>
<dbReference type="PROSITE" id="PS01248">
    <property type="entry name" value="EGF_LAM_1"/>
    <property type="match status" value="1"/>
</dbReference>
<dbReference type="InterPro" id="IPR001791">
    <property type="entry name" value="Laminin_G"/>
</dbReference>
<feature type="disulfide bond" evidence="13">
    <location>
        <begin position="210"/>
        <end position="219"/>
    </location>
</feature>
<evidence type="ECO:0000256" key="8">
    <source>
        <dbReference type="ARBA" id="ARBA00023180"/>
    </source>
</evidence>
<evidence type="ECO:0000259" key="15">
    <source>
        <dbReference type="PROSITE" id="PS50026"/>
    </source>
</evidence>
<keyword evidence="13" id="KW-0424">Laminin EGF-like domain</keyword>
<name>A0AAN9TD58_9HEMI</name>
<dbReference type="InterPro" id="IPR036058">
    <property type="entry name" value="Kazal_dom_sf"/>
</dbReference>
<comment type="caution">
    <text evidence="11">Lacks conserved residue(s) required for the propagation of feature annotation.</text>
</comment>
<feature type="disulfide bond" evidence="11">
    <location>
        <begin position="537"/>
        <end position="546"/>
    </location>
</feature>
<dbReference type="CDD" id="cd00055">
    <property type="entry name" value="EGF_Lam"/>
    <property type="match status" value="2"/>
</dbReference>
<dbReference type="SMART" id="SM00180">
    <property type="entry name" value="EGF_Lam"/>
    <property type="match status" value="2"/>
</dbReference>
<dbReference type="Pfam" id="PF00053">
    <property type="entry name" value="EGF_laminin"/>
    <property type="match status" value="2"/>
</dbReference>
<feature type="disulfide bond" evidence="11">
    <location>
        <begin position="1004"/>
        <end position="1013"/>
    </location>
</feature>